<accession>A0A3E3I0U2</accession>
<evidence type="ECO:0000313" key="4">
    <source>
        <dbReference type="Proteomes" id="UP000260812"/>
    </source>
</evidence>
<comment type="caution">
    <text evidence="3">The sequence shown here is derived from an EMBL/GenBank/DDBJ whole genome shotgun (WGS) entry which is preliminary data.</text>
</comment>
<keyword evidence="2" id="KW-0472">Membrane</keyword>
<keyword evidence="4" id="KW-1185">Reference proteome</keyword>
<sequence>MDNYNNTNNNDNQGYQQNPYQQNPYQQNQQNPYQQNVSPQGTPYPGQNYGGPNYGGQQVPPPYQGANYGQQPQVYPQGPVVINQLEHKKDNLAVCSLVFGIMGAVFCWLLVIPIVCTIAGLIMGIISLVKTGQHSGVALAGVIVSAISLVLSVIFTLLYILVL</sequence>
<dbReference type="GeneID" id="97988700"/>
<feature type="compositionally biased region" description="Low complexity" evidence="1">
    <location>
        <begin position="55"/>
        <end position="69"/>
    </location>
</feature>
<feature type="region of interest" description="Disordered" evidence="1">
    <location>
        <begin position="1"/>
        <end position="69"/>
    </location>
</feature>
<evidence type="ECO:0000313" key="3">
    <source>
        <dbReference type="EMBL" id="RGE57891.1"/>
    </source>
</evidence>
<feature type="transmembrane region" description="Helical" evidence="2">
    <location>
        <begin position="92"/>
        <end position="125"/>
    </location>
</feature>
<name>A0A3E3I0U2_9FIRM</name>
<dbReference type="RefSeq" id="WP_117545082.1">
    <property type="nucleotide sequence ID" value="NZ_JBKUNB010000003.1"/>
</dbReference>
<gene>
    <name evidence="3" type="ORF">DXC51_17935</name>
</gene>
<keyword evidence="2" id="KW-0812">Transmembrane</keyword>
<proteinExistence type="predicted"/>
<dbReference type="Proteomes" id="UP000260812">
    <property type="component" value="Unassembled WGS sequence"/>
</dbReference>
<protein>
    <recommendedName>
        <fullName evidence="5">DUF4190 domain-containing protein</fullName>
    </recommendedName>
</protein>
<feature type="transmembrane region" description="Helical" evidence="2">
    <location>
        <begin position="137"/>
        <end position="162"/>
    </location>
</feature>
<organism evidence="3 4">
    <name type="scientific">Eisenbergiella massiliensis</name>
    <dbReference type="NCBI Taxonomy" id="1720294"/>
    <lineage>
        <taxon>Bacteria</taxon>
        <taxon>Bacillati</taxon>
        <taxon>Bacillota</taxon>
        <taxon>Clostridia</taxon>
        <taxon>Lachnospirales</taxon>
        <taxon>Lachnospiraceae</taxon>
        <taxon>Eisenbergiella</taxon>
    </lineage>
</organism>
<feature type="compositionally biased region" description="Low complexity" evidence="1">
    <location>
        <begin position="1"/>
        <end position="47"/>
    </location>
</feature>
<reference evidence="3" key="1">
    <citation type="submission" date="2018-08" db="EMBL/GenBank/DDBJ databases">
        <title>A genome reference for cultivated species of the human gut microbiota.</title>
        <authorList>
            <person name="Zou Y."/>
            <person name="Xue W."/>
            <person name="Luo G."/>
        </authorList>
    </citation>
    <scope>NUCLEOTIDE SEQUENCE [LARGE SCALE GENOMIC DNA]</scope>
    <source>
        <strain evidence="3">TF05-5AC</strain>
    </source>
</reference>
<evidence type="ECO:0000256" key="1">
    <source>
        <dbReference type="SAM" id="MobiDB-lite"/>
    </source>
</evidence>
<evidence type="ECO:0008006" key="5">
    <source>
        <dbReference type="Google" id="ProtNLM"/>
    </source>
</evidence>
<dbReference type="EMBL" id="QVLV01000013">
    <property type="protein sequence ID" value="RGE57891.1"/>
    <property type="molecule type" value="Genomic_DNA"/>
</dbReference>
<keyword evidence="2" id="KW-1133">Transmembrane helix</keyword>
<dbReference type="AlphaFoldDB" id="A0A3E3I0U2"/>
<evidence type="ECO:0000256" key="2">
    <source>
        <dbReference type="SAM" id="Phobius"/>
    </source>
</evidence>